<proteinExistence type="predicted"/>
<keyword evidence="1" id="KW-0732">Signal</keyword>
<accession>A0A6I4U282</accession>
<feature type="signal peptide" evidence="1">
    <location>
        <begin position="1"/>
        <end position="40"/>
    </location>
</feature>
<organism evidence="2 3">
    <name type="scientific">Alteriqipengyuania halimionae</name>
    <dbReference type="NCBI Taxonomy" id="1926630"/>
    <lineage>
        <taxon>Bacteria</taxon>
        <taxon>Pseudomonadati</taxon>
        <taxon>Pseudomonadota</taxon>
        <taxon>Alphaproteobacteria</taxon>
        <taxon>Sphingomonadales</taxon>
        <taxon>Erythrobacteraceae</taxon>
        <taxon>Alteriqipengyuania</taxon>
    </lineage>
</organism>
<dbReference type="Proteomes" id="UP000429229">
    <property type="component" value="Unassembled WGS sequence"/>
</dbReference>
<gene>
    <name evidence="2" type="ORF">GRI68_00050</name>
</gene>
<name>A0A6I4U282_9SPHN</name>
<evidence type="ECO:0000313" key="3">
    <source>
        <dbReference type="Proteomes" id="UP000429229"/>
    </source>
</evidence>
<dbReference type="EMBL" id="WTYR01000001">
    <property type="protein sequence ID" value="MXP08572.1"/>
    <property type="molecule type" value="Genomic_DNA"/>
</dbReference>
<dbReference type="AlphaFoldDB" id="A0A6I4U282"/>
<keyword evidence="3" id="KW-1185">Reference proteome</keyword>
<protein>
    <submittedName>
        <fullName evidence="2">Uncharacterized protein</fullName>
    </submittedName>
</protein>
<comment type="caution">
    <text evidence="2">The sequence shown here is derived from an EMBL/GenBank/DDBJ whole genome shotgun (WGS) entry which is preliminary data.</text>
</comment>
<dbReference type="OrthoDB" id="7218943at2"/>
<reference evidence="2 3" key="1">
    <citation type="submission" date="2019-12" db="EMBL/GenBank/DDBJ databases">
        <title>Genomic-based taxomic classification of the family Erythrobacteraceae.</title>
        <authorList>
            <person name="Xu L."/>
        </authorList>
    </citation>
    <scope>NUCLEOTIDE SEQUENCE [LARGE SCALE GENOMIC DNA]</scope>
    <source>
        <strain evidence="2 3">LMG 29519</strain>
    </source>
</reference>
<sequence>MTHAANPFAPPSIGIIGRALRTAALALSIGCTALPVAAFAQENGADESEAKADNRVVIRGRAPLTEKETKKIANRYVRELTIISGNNAVARYEREMYCPAVIGLSDDINRRIAERMRLVAEVGGVQPAEPGCPTSALVFFVDDKTSFLSEFRKAYPEYFQSYVKHWKMPDEEGPAIAWTLWLPMVRDGMPPSHHILSNPYVSVSEGGTPMLAPVNIAVMMAVVVIERDGAKGFSTDQLADYAVMRTLTDRLAEKLADSGAPTILTVLSTPMGEDAVASVTAWDLAYIKARYSGDPRLRGNRVGSSLKSVVFDAAEEEPAEAPERED</sequence>
<feature type="chain" id="PRO_5026055184" evidence="1">
    <location>
        <begin position="41"/>
        <end position="326"/>
    </location>
</feature>
<evidence type="ECO:0000313" key="2">
    <source>
        <dbReference type="EMBL" id="MXP08572.1"/>
    </source>
</evidence>
<dbReference type="RefSeq" id="WP_160615115.1">
    <property type="nucleotide sequence ID" value="NZ_WTYR01000001.1"/>
</dbReference>
<evidence type="ECO:0000256" key="1">
    <source>
        <dbReference type="SAM" id="SignalP"/>
    </source>
</evidence>